<dbReference type="EMBL" id="CM042049">
    <property type="protein sequence ID" value="KAI3747762.1"/>
    <property type="molecule type" value="Genomic_DNA"/>
</dbReference>
<reference evidence="2" key="1">
    <citation type="journal article" date="2022" name="Mol. Ecol. Resour.">
        <title>The genomes of chicory, endive, great burdock and yacon provide insights into Asteraceae palaeo-polyploidization history and plant inulin production.</title>
        <authorList>
            <person name="Fan W."/>
            <person name="Wang S."/>
            <person name="Wang H."/>
            <person name="Wang A."/>
            <person name="Jiang F."/>
            <person name="Liu H."/>
            <person name="Zhao H."/>
            <person name="Xu D."/>
            <person name="Zhang Y."/>
        </authorList>
    </citation>
    <scope>NUCLEOTIDE SEQUENCE [LARGE SCALE GENOMIC DNA]</scope>
    <source>
        <strain evidence="2">cv. Niubang</strain>
    </source>
</reference>
<gene>
    <name evidence="1" type="ORF">L6452_10399</name>
</gene>
<evidence type="ECO:0000313" key="2">
    <source>
        <dbReference type="Proteomes" id="UP001055879"/>
    </source>
</evidence>
<organism evidence="1 2">
    <name type="scientific">Arctium lappa</name>
    <name type="common">Greater burdock</name>
    <name type="synonym">Lappa major</name>
    <dbReference type="NCBI Taxonomy" id="4217"/>
    <lineage>
        <taxon>Eukaryota</taxon>
        <taxon>Viridiplantae</taxon>
        <taxon>Streptophyta</taxon>
        <taxon>Embryophyta</taxon>
        <taxon>Tracheophyta</taxon>
        <taxon>Spermatophyta</taxon>
        <taxon>Magnoliopsida</taxon>
        <taxon>eudicotyledons</taxon>
        <taxon>Gunneridae</taxon>
        <taxon>Pentapetalae</taxon>
        <taxon>asterids</taxon>
        <taxon>campanulids</taxon>
        <taxon>Asterales</taxon>
        <taxon>Asteraceae</taxon>
        <taxon>Carduoideae</taxon>
        <taxon>Cardueae</taxon>
        <taxon>Arctiinae</taxon>
        <taxon>Arctium</taxon>
    </lineage>
</organism>
<keyword evidence="2" id="KW-1185">Reference proteome</keyword>
<reference evidence="1 2" key="2">
    <citation type="journal article" date="2022" name="Mol. Ecol. Resour.">
        <title>The genomes of chicory, endive, great burdock and yacon provide insights into Asteraceae paleo-polyploidization history and plant inulin production.</title>
        <authorList>
            <person name="Fan W."/>
            <person name="Wang S."/>
            <person name="Wang H."/>
            <person name="Wang A."/>
            <person name="Jiang F."/>
            <person name="Liu H."/>
            <person name="Zhao H."/>
            <person name="Xu D."/>
            <person name="Zhang Y."/>
        </authorList>
    </citation>
    <scope>NUCLEOTIDE SEQUENCE [LARGE SCALE GENOMIC DNA]</scope>
    <source>
        <strain evidence="2">cv. Niubang</strain>
    </source>
</reference>
<protein>
    <submittedName>
        <fullName evidence="1">Uncharacterized protein</fullName>
    </submittedName>
</protein>
<proteinExistence type="predicted"/>
<sequence>MTYKASHSLQICCDLGIVLLYKWCWCTYCFLPSAHSDAYDSGGLDEGVAEPSADYLHDPWAEGRLWTAEINHAKYLLTLPQKDV</sequence>
<name>A0ACB9DN87_ARCLA</name>
<dbReference type="Proteomes" id="UP001055879">
    <property type="component" value="Linkage Group LG03"/>
</dbReference>
<comment type="caution">
    <text evidence="1">The sequence shown here is derived from an EMBL/GenBank/DDBJ whole genome shotgun (WGS) entry which is preliminary data.</text>
</comment>
<evidence type="ECO:0000313" key="1">
    <source>
        <dbReference type="EMBL" id="KAI3747762.1"/>
    </source>
</evidence>
<accession>A0ACB9DN87</accession>